<reference evidence="1" key="1">
    <citation type="submission" date="2016-09" db="EMBL/GenBank/DDBJ databases">
        <authorList>
            <person name="Hebert L."/>
            <person name="Moumen B."/>
        </authorList>
    </citation>
    <scope>NUCLEOTIDE SEQUENCE [LARGE SCALE GENOMIC DNA]</scope>
    <source>
        <strain evidence="1">OVI</strain>
    </source>
</reference>
<proteinExistence type="predicted"/>
<comment type="caution">
    <text evidence="1">The sequence shown here is derived from an EMBL/GenBank/DDBJ whole genome shotgun (WGS) entry which is preliminary data.</text>
</comment>
<accession>A0A1G4IJD0</accession>
<evidence type="ECO:0000313" key="2">
    <source>
        <dbReference type="Proteomes" id="UP000195570"/>
    </source>
</evidence>
<dbReference type="RefSeq" id="XP_067083112.1">
    <property type="nucleotide sequence ID" value="XM_067227011.1"/>
</dbReference>
<dbReference type="VEuPathDB" id="TriTrypDB:TEOVI_000421600"/>
<dbReference type="Proteomes" id="UP000195570">
    <property type="component" value="Unassembled WGS sequence"/>
</dbReference>
<organism evidence="1 2">
    <name type="scientific">Trypanosoma equiperdum</name>
    <dbReference type="NCBI Taxonomy" id="5694"/>
    <lineage>
        <taxon>Eukaryota</taxon>
        <taxon>Discoba</taxon>
        <taxon>Euglenozoa</taxon>
        <taxon>Kinetoplastea</taxon>
        <taxon>Metakinetoplastina</taxon>
        <taxon>Trypanosomatida</taxon>
        <taxon>Trypanosomatidae</taxon>
        <taxon>Trypanosoma</taxon>
    </lineage>
</organism>
<sequence length="165" mass="18467">MNLGHAAASSIVVKVAELAKKAFYRLKISSAYSSKLTEAVGTALMSADPEVPVDPNRRSGGHVIRNMIYQHDSSHNIEIVTGWKDQGTREYNQQIAPPAKLDLSPKHPCYPLNEQLVRCSLECPMEMKLAGRIASCNSERKNLMVCLTKNKSWKEEPASAWYKFF</sequence>
<keyword evidence="2" id="KW-1185">Reference proteome</keyword>
<dbReference type="GeneID" id="92378156"/>
<protein>
    <submittedName>
        <fullName evidence="1">Uncharacterized protein</fullName>
    </submittedName>
</protein>
<name>A0A1G4IJD0_TRYEQ</name>
<evidence type="ECO:0000313" key="1">
    <source>
        <dbReference type="EMBL" id="SCU72638.1"/>
    </source>
</evidence>
<dbReference type="AlphaFoldDB" id="A0A1G4IJD0"/>
<gene>
    <name evidence="1" type="ORF">TEOVI_000421600</name>
</gene>
<dbReference type="EMBL" id="CZPT02001893">
    <property type="protein sequence ID" value="SCU72638.1"/>
    <property type="molecule type" value="Genomic_DNA"/>
</dbReference>